<keyword evidence="1" id="KW-1133">Transmembrane helix</keyword>
<dbReference type="EMBL" id="MVIM01000021">
    <property type="protein sequence ID" value="ORB61698.1"/>
    <property type="molecule type" value="Genomic_DNA"/>
</dbReference>
<proteinExistence type="predicted"/>
<feature type="transmembrane region" description="Helical" evidence="1">
    <location>
        <begin position="15"/>
        <end position="34"/>
    </location>
</feature>
<evidence type="ECO:0000313" key="3">
    <source>
        <dbReference type="Proteomes" id="UP000192411"/>
    </source>
</evidence>
<keyword evidence="3" id="KW-1185">Reference proteome</keyword>
<evidence type="ECO:0000256" key="1">
    <source>
        <dbReference type="SAM" id="Phobius"/>
    </source>
</evidence>
<dbReference type="RefSeq" id="WP_083128850.1">
    <property type="nucleotide sequence ID" value="NZ_MVIM01000021.1"/>
</dbReference>
<name>A0A1X0JFQ6_9MYCO</name>
<comment type="caution">
    <text evidence="2">The sequence shown here is derived from an EMBL/GenBank/DDBJ whole genome shotgun (WGS) entry which is preliminary data.</text>
</comment>
<evidence type="ECO:0000313" key="2">
    <source>
        <dbReference type="EMBL" id="ORB61698.1"/>
    </source>
</evidence>
<organism evidence="2 3">
    <name type="scientific">Mycolicibacterium tusciae</name>
    <dbReference type="NCBI Taxonomy" id="75922"/>
    <lineage>
        <taxon>Bacteria</taxon>
        <taxon>Bacillati</taxon>
        <taxon>Actinomycetota</taxon>
        <taxon>Actinomycetes</taxon>
        <taxon>Mycobacteriales</taxon>
        <taxon>Mycobacteriaceae</taxon>
        <taxon>Mycolicibacterium</taxon>
    </lineage>
</organism>
<protein>
    <submittedName>
        <fullName evidence="2">Uncharacterized protein</fullName>
    </submittedName>
</protein>
<accession>A0A1X0JFQ6</accession>
<gene>
    <name evidence="2" type="ORF">BST47_26770</name>
</gene>
<reference evidence="2 3" key="1">
    <citation type="submission" date="2017-02" db="EMBL/GenBank/DDBJ databases">
        <title>The new phylogeny of genus Mycobacterium.</title>
        <authorList>
            <person name="Tortoli E."/>
            <person name="Trovato A."/>
            <person name="Cirillo D.M."/>
        </authorList>
    </citation>
    <scope>NUCLEOTIDE SEQUENCE [LARGE SCALE GENOMIC DNA]</scope>
    <source>
        <strain evidence="2 3">DSM 44338</strain>
    </source>
</reference>
<keyword evidence="1" id="KW-0812">Transmembrane</keyword>
<dbReference type="AlphaFoldDB" id="A0A1X0JFQ6"/>
<keyword evidence="1" id="KW-0472">Membrane</keyword>
<sequence length="153" mass="16549">MFTLRAAALRFIEQYPWAVGAIAVPLTIIVLAGVAMLPLFFVPLLVLIGAALIGIEYYADQQKPDEYPAQAAGGPPRWNLGSRMGRFRLPGRSKWPQMITEARARAEAVAAESLASAARALAADARKQADVAQARARANQLHFETPAETNPPK</sequence>
<dbReference type="OrthoDB" id="4753719at2"/>
<dbReference type="Proteomes" id="UP000192411">
    <property type="component" value="Unassembled WGS sequence"/>
</dbReference>
<dbReference type="STRING" id="75922.BST47_26770"/>